<protein>
    <submittedName>
        <fullName evidence="2">Hsp20/alpha crystallin family protein</fullName>
    </submittedName>
</protein>
<dbReference type="SUPFAM" id="SSF81660">
    <property type="entry name" value="Metal cation-transporting ATPase, ATP-binding domain N"/>
    <property type="match status" value="1"/>
</dbReference>
<name>A0A0M3HGU6_ASCLU</name>
<proteinExistence type="predicted"/>
<organism evidence="1 2">
    <name type="scientific">Ascaris lumbricoides</name>
    <name type="common">Giant roundworm</name>
    <dbReference type="NCBI Taxonomy" id="6252"/>
    <lineage>
        <taxon>Eukaryota</taxon>
        <taxon>Metazoa</taxon>
        <taxon>Ecdysozoa</taxon>
        <taxon>Nematoda</taxon>
        <taxon>Chromadorea</taxon>
        <taxon>Rhabditida</taxon>
        <taxon>Spirurina</taxon>
        <taxon>Ascaridomorpha</taxon>
        <taxon>Ascaridoidea</taxon>
        <taxon>Ascarididae</taxon>
        <taxon>Ascaris</taxon>
    </lineage>
</organism>
<dbReference type="Gene3D" id="3.40.1110.10">
    <property type="entry name" value="Calcium-transporting ATPase, cytoplasmic domain N"/>
    <property type="match status" value="1"/>
</dbReference>
<sequence>MRRYFLQTVSVQSIRNNYEVVFEIPFDAGRRLHVVVARDNHHSHVSDEGNIK</sequence>
<reference evidence="2" key="1">
    <citation type="submission" date="2017-02" db="UniProtKB">
        <authorList>
            <consortium name="WormBaseParasite"/>
        </authorList>
    </citation>
    <scope>IDENTIFICATION</scope>
</reference>
<evidence type="ECO:0000313" key="1">
    <source>
        <dbReference type="Proteomes" id="UP000036681"/>
    </source>
</evidence>
<accession>A0A0M3HGU6</accession>
<evidence type="ECO:0000313" key="2">
    <source>
        <dbReference type="WBParaSite" id="ALUE_0000074101-mRNA-1"/>
    </source>
</evidence>
<keyword evidence="1" id="KW-1185">Reference proteome</keyword>
<dbReference type="Proteomes" id="UP000036681">
    <property type="component" value="Unplaced"/>
</dbReference>
<dbReference type="AlphaFoldDB" id="A0A0M3HGU6"/>
<dbReference type="WBParaSite" id="ALUE_0000074101-mRNA-1">
    <property type="protein sequence ID" value="ALUE_0000074101-mRNA-1"/>
    <property type="gene ID" value="ALUE_0000074101"/>
</dbReference>
<dbReference type="GO" id="GO:0000166">
    <property type="term" value="F:nucleotide binding"/>
    <property type="evidence" value="ECO:0007669"/>
    <property type="project" value="InterPro"/>
</dbReference>
<dbReference type="InterPro" id="IPR023299">
    <property type="entry name" value="ATPase_P-typ_cyto_dom_N"/>
</dbReference>